<accession>X1FRR7</accession>
<comment type="caution">
    <text evidence="1">The sequence shown here is derived from an EMBL/GenBank/DDBJ whole genome shotgun (WGS) entry which is preliminary data.</text>
</comment>
<evidence type="ECO:0000313" key="1">
    <source>
        <dbReference type="EMBL" id="GAH47672.1"/>
    </source>
</evidence>
<gene>
    <name evidence="1" type="ORF">S03H2_37122</name>
</gene>
<protein>
    <recommendedName>
        <fullName evidence="2">L-2-amino-thiazoline-4-carboxylic acid hydrolase</fullName>
    </recommendedName>
</protein>
<name>X1FRR7_9ZZZZ</name>
<sequence length="184" mass="21159">MDDLKKEKTQGLNFQYLGDVIDKKKEIGNKYITPGFGLAGQLFSMVAKHVIKELGPEKGEALLKDAIEEFGLERGRRIAEKVRAENKSLSLKNWLIYTDIDSIENFRPISSTPNGDFVVKIKHCTFINAAKEWGLNEYAKIYCKYVDYKILEGYNPDVKLILESRHDTGANRCVFRYVMKEENK</sequence>
<dbReference type="AlphaFoldDB" id="X1FRR7"/>
<dbReference type="Pfam" id="PF14196">
    <property type="entry name" value="ATC_hydrolase"/>
    <property type="match status" value="1"/>
</dbReference>
<organism evidence="1">
    <name type="scientific">marine sediment metagenome</name>
    <dbReference type="NCBI Taxonomy" id="412755"/>
    <lineage>
        <taxon>unclassified sequences</taxon>
        <taxon>metagenomes</taxon>
        <taxon>ecological metagenomes</taxon>
    </lineage>
</organism>
<dbReference type="InterPro" id="IPR026002">
    <property type="entry name" value="ATC_hydrolase-like"/>
</dbReference>
<dbReference type="EMBL" id="BARU01022820">
    <property type="protein sequence ID" value="GAH47672.1"/>
    <property type="molecule type" value="Genomic_DNA"/>
</dbReference>
<evidence type="ECO:0008006" key="2">
    <source>
        <dbReference type="Google" id="ProtNLM"/>
    </source>
</evidence>
<proteinExistence type="predicted"/>
<reference evidence="1" key="1">
    <citation type="journal article" date="2014" name="Front. Microbiol.">
        <title>High frequency of phylogenetically diverse reductive dehalogenase-homologous genes in deep subseafloor sedimentary metagenomes.</title>
        <authorList>
            <person name="Kawai M."/>
            <person name="Futagami T."/>
            <person name="Toyoda A."/>
            <person name="Takaki Y."/>
            <person name="Nishi S."/>
            <person name="Hori S."/>
            <person name="Arai W."/>
            <person name="Tsubouchi T."/>
            <person name="Morono Y."/>
            <person name="Uchiyama I."/>
            <person name="Ito T."/>
            <person name="Fujiyama A."/>
            <person name="Inagaki F."/>
            <person name="Takami H."/>
        </authorList>
    </citation>
    <scope>NUCLEOTIDE SEQUENCE</scope>
    <source>
        <strain evidence="1">Expedition CK06-06</strain>
    </source>
</reference>